<evidence type="ECO:0000259" key="7">
    <source>
        <dbReference type="PROSITE" id="PS01248"/>
    </source>
</evidence>
<keyword evidence="4" id="KW-0325">Glycoprotein</keyword>
<dbReference type="InterPro" id="IPR002049">
    <property type="entry name" value="LE_dom"/>
</dbReference>
<organism evidence="8 9">
    <name type="scientific">Priapulus caudatus</name>
    <name type="common">Priapulid worm</name>
    <dbReference type="NCBI Taxonomy" id="37621"/>
    <lineage>
        <taxon>Eukaryota</taxon>
        <taxon>Metazoa</taxon>
        <taxon>Ecdysozoa</taxon>
        <taxon>Scalidophora</taxon>
        <taxon>Priapulida</taxon>
        <taxon>Priapulimorpha</taxon>
        <taxon>Priapulimorphida</taxon>
        <taxon>Priapulidae</taxon>
        <taxon>Priapulus</taxon>
    </lineage>
</organism>
<evidence type="ECO:0000256" key="6">
    <source>
        <dbReference type="SAM" id="Phobius"/>
    </source>
</evidence>
<protein>
    <submittedName>
        <fullName evidence="9">Uncharacterized protein LOC106821088</fullName>
    </submittedName>
</protein>
<dbReference type="Pfam" id="PF24973">
    <property type="entry name" value="EGF_LMN_ATRN"/>
    <property type="match status" value="1"/>
</dbReference>
<dbReference type="PROSITE" id="PS01248">
    <property type="entry name" value="EGF_LAM_1"/>
    <property type="match status" value="1"/>
</dbReference>
<keyword evidence="1" id="KW-0732">Signal</keyword>
<evidence type="ECO:0000256" key="5">
    <source>
        <dbReference type="ARBA" id="ARBA00023292"/>
    </source>
</evidence>
<keyword evidence="8" id="KW-1185">Reference proteome</keyword>
<reference evidence="9" key="1">
    <citation type="submission" date="2025-08" db="UniProtKB">
        <authorList>
            <consortium name="RefSeq"/>
        </authorList>
    </citation>
    <scope>IDENTIFICATION</scope>
</reference>
<evidence type="ECO:0000256" key="2">
    <source>
        <dbReference type="ARBA" id="ARBA00022737"/>
    </source>
</evidence>
<feature type="domain" description="Laminin EGF-like" evidence="7">
    <location>
        <begin position="9"/>
        <end position="38"/>
    </location>
</feature>
<evidence type="ECO:0000313" key="9">
    <source>
        <dbReference type="RefSeq" id="XP_014681226.1"/>
    </source>
</evidence>
<gene>
    <name evidence="9" type="primary">LOC106821088</name>
</gene>
<evidence type="ECO:0000313" key="8">
    <source>
        <dbReference type="Proteomes" id="UP000695022"/>
    </source>
</evidence>
<dbReference type="InterPro" id="IPR056863">
    <property type="entry name" value="LMN_ATRN_NET-like_EGF"/>
</dbReference>
<proteinExistence type="predicted"/>
<keyword evidence="3" id="KW-1015">Disulfide bond</keyword>
<dbReference type="Proteomes" id="UP000695022">
    <property type="component" value="Unplaced"/>
</dbReference>
<keyword evidence="2" id="KW-0677">Repeat</keyword>
<dbReference type="Gene3D" id="2.10.25.10">
    <property type="entry name" value="Laminin"/>
    <property type="match status" value="1"/>
</dbReference>
<name>A0ABM1F9V5_PRICU</name>
<dbReference type="GeneID" id="106821088"/>
<feature type="transmembrane region" description="Helical" evidence="6">
    <location>
        <begin position="53"/>
        <end position="74"/>
    </location>
</feature>
<keyword evidence="6" id="KW-0812">Transmembrane</keyword>
<keyword evidence="6" id="KW-0472">Membrane</keyword>
<keyword evidence="6" id="KW-1133">Transmembrane helix</keyword>
<accession>A0ABM1F9V5</accession>
<evidence type="ECO:0000256" key="3">
    <source>
        <dbReference type="ARBA" id="ARBA00023157"/>
    </source>
</evidence>
<dbReference type="SUPFAM" id="SSF57196">
    <property type="entry name" value="EGF/Laminin"/>
    <property type="match status" value="1"/>
</dbReference>
<evidence type="ECO:0000256" key="4">
    <source>
        <dbReference type="ARBA" id="ARBA00023180"/>
    </source>
</evidence>
<keyword evidence="5" id="KW-0424">Laminin EGF-like domain</keyword>
<sequence length="119" mass="13112">MCDDMTGWCLKCANHTRGSSCEVCDVGYAGNPAAGIPCVLAEAMSVDGSTPGILAGIVVMCSIFVVLVGGFVYYKRRDGMQRQNPYYTIELKDDYVWCDEMEVDYRRGIASVHGSYQRC</sequence>
<dbReference type="RefSeq" id="XP_014681226.1">
    <property type="nucleotide sequence ID" value="XM_014825740.1"/>
</dbReference>
<evidence type="ECO:0000256" key="1">
    <source>
        <dbReference type="ARBA" id="ARBA00022729"/>
    </source>
</evidence>